<sequence length="194" mass="22200">METLFIAQLKGLIYDQKHFTARGLKKLEEMTKIDRHVLAIAIGLSLTVVLVQGEQSKYVANALLVTVPLILLFIFPDECPTINRMAVYGVCYALLTLMDPGLERDWSSYYLFKVLILWLLFVKPFKFADRILKLIEKLRTETAQTTEKSNNLSFLIYENMSKPDRVAKMSSNDDDTIGQRTISAEIPIYIDLTD</sequence>
<accession>A0A914DA88</accession>
<feature type="transmembrane region" description="Helical" evidence="1">
    <location>
        <begin position="33"/>
        <end position="52"/>
    </location>
</feature>
<dbReference type="Proteomes" id="UP000887540">
    <property type="component" value="Unplaced"/>
</dbReference>
<evidence type="ECO:0000256" key="1">
    <source>
        <dbReference type="SAM" id="Phobius"/>
    </source>
</evidence>
<protein>
    <submittedName>
        <fullName evidence="3">Receptor expression-enhancing protein</fullName>
    </submittedName>
</protein>
<keyword evidence="1" id="KW-0472">Membrane</keyword>
<keyword evidence="2" id="KW-1185">Reference proteome</keyword>
<reference evidence="3" key="1">
    <citation type="submission" date="2022-11" db="UniProtKB">
        <authorList>
            <consortium name="WormBaseParasite"/>
        </authorList>
    </citation>
    <scope>IDENTIFICATION</scope>
</reference>
<keyword evidence="1" id="KW-1133">Transmembrane helix</keyword>
<feature type="transmembrane region" description="Helical" evidence="1">
    <location>
        <begin position="58"/>
        <end position="75"/>
    </location>
</feature>
<name>A0A914DA88_9BILA</name>
<dbReference type="AlphaFoldDB" id="A0A914DA88"/>
<dbReference type="WBParaSite" id="ACRNAN_scaffold206.g18657.t1">
    <property type="protein sequence ID" value="ACRNAN_scaffold206.g18657.t1"/>
    <property type="gene ID" value="ACRNAN_scaffold206.g18657"/>
</dbReference>
<keyword evidence="1" id="KW-0812">Transmembrane</keyword>
<evidence type="ECO:0000313" key="3">
    <source>
        <dbReference type="WBParaSite" id="ACRNAN_scaffold206.g18657.t1"/>
    </source>
</evidence>
<evidence type="ECO:0000313" key="2">
    <source>
        <dbReference type="Proteomes" id="UP000887540"/>
    </source>
</evidence>
<proteinExistence type="predicted"/>
<organism evidence="2 3">
    <name type="scientific">Acrobeloides nanus</name>
    <dbReference type="NCBI Taxonomy" id="290746"/>
    <lineage>
        <taxon>Eukaryota</taxon>
        <taxon>Metazoa</taxon>
        <taxon>Ecdysozoa</taxon>
        <taxon>Nematoda</taxon>
        <taxon>Chromadorea</taxon>
        <taxon>Rhabditida</taxon>
        <taxon>Tylenchina</taxon>
        <taxon>Cephalobomorpha</taxon>
        <taxon>Cephaloboidea</taxon>
        <taxon>Cephalobidae</taxon>
        <taxon>Acrobeloides</taxon>
    </lineage>
</organism>